<proteinExistence type="predicted"/>
<gene>
    <name evidence="1" type="ORF">Sylvanvirus3_35</name>
</gene>
<protein>
    <submittedName>
        <fullName evidence="1">Uncharacterized protein</fullName>
    </submittedName>
</protein>
<reference evidence="1" key="1">
    <citation type="submission" date="2018-10" db="EMBL/GenBank/DDBJ databases">
        <title>Hidden diversity of soil giant viruses.</title>
        <authorList>
            <person name="Schulz F."/>
            <person name="Alteio L."/>
            <person name="Goudeau D."/>
            <person name="Ryan E.M."/>
            <person name="Malmstrom R.R."/>
            <person name="Blanchard J."/>
            <person name="Woyke T."/>
        </authorList>
    </citation>
    <scope>NUCLEOTIDE SEQUENCE</scope>
    <source>
        <strain evidence="1">SYV1</strain>
    </source>
</reference>
<accession>A0A3G5AJH5</accession>
<sequence length="72" mass="8385">MTTPQAQTIFLCFTEDFFGGTDEQRKVFLTLEEALEHKKHISLHSKRHPQVLIQEIKLVPDGSPIVKYHHDE</sequence>
<organism evidence="1">
    <name type="scientific">Sylvanvirus sp</name>
    <dbReference type="NCBI Taxonomy" id="2487774"/>
    <lineage>
        <taxon>Viruses</taxon>
    </lineage>
</organism>
<dbReference type="EMBL" id="MK072509">
    <property type="protein sequence ID" value="AYV86581.1"/>
    <property type="molecule type" value="Genomic_DNA"/>
</dbReference>
<name>A0A3G5AJH5_9VIRU</name>
<evidence type="ECO:0000313" key="1">
    <source>
        <dbReference type="EMBL" id="AYV86581.1"/>
    </source>
</evidence>